<feature type="transmembrane region" description="Helical" evidence="1">
    <location>
        <begin position="6"/>
        <end position="26"/>
    </location>
</feature>
<dbReference type="EMBL" id="JAMZEC010000001">
    <property type="protein sequence ID" value="MCP2350471.1"/>
    <property type="molecule type" value="Genomic_DNA"/>
</dbReference>
<dbReference type="RefSeq" id="WP_301309670.1">
    <property type="nucleotide sequence ID" value="NZ_JAMZEC010000001.1"/>
</dbReference>
<protein>
    <submittedName>
        <fullName evidence="2">Uncharacterized protein</fullName>
    </submittedName>
</protein>
<sequence>MLRLTAAYLAICPLAGLAALIVQSFVDDWRNGWRPWRRDERT</sequence>
<comment type="caution">
    <text evidence="2">The sequence shown here is derived from an EMBL/GenBank/DDBJ whole genome shotgun (WGS) entry which is preliminary data.</text>
</comment>
<proteinExistence type="predicted"/>
<keyword evidence="1" id="KW-0812">Transmembrane</keyword>
<keyword evidence="1" id="KW-1133">Transmembrane helix</keyword>
<accession>A0ABT1K922</accession>
<evidence type="ECO:0000313" key="2">
    <source>
        <dbReference type="EMBL" id="MCP2350471.1"/>
    </source>
</evidence>
<name>A0ABT1K922_9ACTN</name>
<keyword evidence="1" id="KW-0472">Membrane</keyword>
<reference evidence="2 3" key="1">
    <citation type="submission" date="2022-06" db="EMBL/GenBank/DDBJ databases">
        <title>Sequencing the genomes of 1000 actinobacteria strains.</title>
        <authorList>
            <person name="Klenk H.-P."/>
        </authorList>
    </citation>
    <scope>NUCLEOTIDE SEQUENCE [LARGE SCALE GENOMIC DNA]</scope>
    <source>
        <strain evidence="2 3">DSM 44170</strain>
    </source>
</reference>
<evidence type="ECO:0000313" key="3">
    <source>
        <dbReference type="Proteomes" id="UP001320766"/>
    </source>
</evidence>
<gene>
    <name evidence="2" type="ORF">HD595_006593</name>
</gene>
<evidence type="ECO:0000256" key="1">
    <source>
        <dbReference type="SAM" id="Phobius"/>
    </source>
</evidence>
<dbReference type="Proteomes" id="UP001320766">
    <property type="component" value="Unassembled WGS sequence"/>
</dbReference>
<keyword evidence="3" id="KW-1185">Reference proteome</keyword>
<organism evidence="2 3">
    <name type="scientific">Nonomuraea roseoviolacea subsp. carminata</name>
    <dbReference type="NCBI Taxonomy" id="160689"/>
    <lineage>
        <taxon>Bacteria</taxon>
        <taxon>Bacillati</taxon>
        <taxon>Actinomycetota</taxon>
        <taxon>Actinomycetes</taxon>
        <taxon>Streptosporangiales</taxon>
        <taxon>Streptosporangiaceae</taxon>
        <taxon>Nonomuraea</taxon>
    </lineage>
</organism>